<keyword evidence="3" id="KW-1185">Reference proteome</keyword>
<accession>A0A9N9EY88</accession>
<dbReference type="InterPro" id="IPR032675">
    <property type="entry name" value="LRR_dom_sf"/>
</dbReference>
<gene>
    <name evidence="2" type="ORF">AMORRO_LOCUS3134</name>
</gene>
<evidence type="ECO:0000313" key="2">
    <source>
        <dbReference type="EMBL" id="CAG8498489.1"/>
    </source>
</evidence>
<dbReference type="EMBL" id="CAJVPV010001473">
    <property type="protein sequence ID" value="CAG8498489.1"/>
    <property type="molecule type" value="Genomic_DNA"/>
</dbReference>
<evidence type="ECO:0000259" key="1">
    <source>
        <dbReference type="Pfam" id="PF12937"/>
    </source>
</evidence>
<name>A0A9N9EY88_9GLOM</name>
<dbReference type="Proteomes" id="UP000789342">
    <property type="component" value="Unassembled WGS sequence"/>
</dbReference>
<dbReference type="OrthoDB" id="2305494at2759"/>
<dbReference type="InterPro" id="IPR001810">
    <property type="entry name" value="F-box_dom"/>
</dbReference>
<organism evidence="2 3">
    <name type="scientific">Acaulospora morrowiae</name>
    <dbReference type="NCBI Taxonomy" id="94023"/>
    <lineage>
        <taxon>Eukaryota</taxon>
        <taxon>Fungi</taxon>
        <taxon>Fungi incertae sedis</taxon>
        <taxon>Mucoromycota</taxon>
        <taxon>Glomeromycotina</taxon>
        <taxon>Glomeromycetes</taxon>
        <taxon>Diversisporales</taxon>
        <taxon>Acaulosporaceae</taxon>
        <taxon>Acaulospora</taxon>
    </lineage>
</organism>
<dbReference type="GO" id="GO:0031146">
    <property type="term" value="P:SCF-dependent proteasomal ubiquitin-dependent protein catabolic process"/>
    <property type="evidence" value="ECO:0007669"/>
    <property type="project" value="TreeGrafter"/>
</dbReference>
<proteinExistence type="predicted"/>
<reference evidence="2" key="1">
    <citation type="submission" date="2021-06" db="EMBL/GenBank/DDBJ databases">
        <authorList>
            <person name="Kallberg Y."/>
            <person name="Tangrot J."/>
            <person name="Rosling A."/>
        </authorList>
    </citation>
    <scope>NUCLEOTIDE SEQUENCE</scope>
    <source>
        <strain evidence="2">CL551</strain>
    </source>
</reference>
<dbReference type="SUPFAM" id="SSF52047">
    <property type="entry name" value="RNI-like"/>
    <property type="match status" value="1"/>
</dbReference>
<evidence type="ECO:0000313" key="3">
    <source>
        <dbReference type="Proteomes" id="UP000789342"/>
    </source>
</evidence>
<dbReference type="Pfam" id="PF12937">
    <property type="entry name" value="F-box-like"/>
    <property type="match status" value="1"/>
</dbReference>
<dbReference type="Gene3D" id="3.80.10.10">
    <property type="entry name" value="Ribonuclease Inhibitor"/>
    <property type="match status" value="1"/>
</dbReference>
<sequence>MTPPLPGDILSEILAYFQDPHHVHNDKQTLYSCANVSKSWCDIAVRYLWSDTINFISCPKAILTLLSFLPNESKELLIRNGVSIIKNRFHHPPPLFDYPTFCRTLTISHVGHFWNPEEESDLIEHDYKLHLIRQELYKLFVSKSPRIRRLTFLTHSIHLTHFPGASSCLSPLVEFVCDTNLSLDVFYGMAQICKHLKKLIIKQYHDDNQALSKLIKSQTNLRHVEIDTEVERDFDDDYSCSNIGHALKSVARSIRHLSLGGSSSCILMYTMEYYVNLRSLRLFHCGNDADEMMEALSCENFPNLGILEVDYEAPTFLSLTKFVLNNGTNLEEISLYCLIPSSPGNSTLFNMTVALKCKKLEFFSSFFTDPEFRDLREILINCSHLRCLYIRTANTKLNGDILLDVLQQYAPSQLSRLCVGGEWEFTTKRLKKFLECMWKKDGRQITIYHHYENIIDEEKEDAFEFSEEQGNLIKAYQMSSCDLDLVGLKEAFSCGWNPFYYDFSKY</sequence>
<dbReference type="PANTHER" id="PTHR13318">
    <property type="entry name" value="PARTNER OF PAIRED, ISOFORM B-RELATED"/>
    <property type="match status" value="1"/>
</dbReference>
<feature type="domain" description="F-box" evidence="1">
    <location>
        <begin position="5"/>
        <end position="50"/>
    </location>
</feature>
<dbReference type="GO" id="GO:0019005">
    <property type="term" value="C:SCF ubiquitin ligase complex"/>
    <property type="evidence" value="ECO:0007669"/>
    <property type="project" value="TreeGrafter"/>
</dbReference>
<protein>
    <submittedName>
        <fullName evidence="2">7497_t:CDS:1</fullName>
    </submittedName>
</protein>
<comment type="caution">
    <text evidence="2">The sequence shown here is derived from an EMBL/GenBank/DDBJ whole genome shotgun (WGS) entry which is preliminary data.</text>
</comment>
<dbReference type="AlphaFoldDB" id="A0A9N9EY88"/>